<dbReference type="EMBL" id="BDCR01000004">
    <property type="protein sequence ID" value="GAT64334.1"/>
    <property type="molecule type" value="Genomic_DNA"/>
</dbReference>
<reference evidence="3" key="2">
    <citation type="journal article" date="2017" name="Genome Announc.">
        <title>Draft genome sequence of Paludibacter jiangxiensis NM7(T), a propionate-producing fermentative bacterium.</title>
        <authorList>
            <person name="Qiu Y.-L."/>
            <person name="Tourlousse D.M."/>
            <person name="Matsuura N."/>
            <person name="Ohashi A."/>
            <person name="Sekiguchi Y."/>
        </authorList>
    </citation>
    <scope>NUCLEOTIDE SEQUENCE [LARGE SCALE GENOMIC DNA]</scope>
    <source>
        <strain evidence="3">NM7</strain>
    </source>
</reference>
<dbReference type="Pfam" id="PF01797">
    <property type="entry name" value="Y1_Tnp"/>
    <property type="match status" value="1"/>
</dbReference>
<dbReference type="Proteomes" id="UP000076586">
    <property type="component" value="Unassembled WGS sequence"/>
</dbReference>
<protein>
    <submittedName>
        <fullName evidence="2">REP element-mobilizing transposase RayT</fullName>
    </submittedName>
</protein>
<dbReference type="RefSeq" id="WP_068706515.1">
    <property type="nucleotide sequence ID" value="NZ_BDCR01000004.1"/>
</dbReference>
<dbReference type="PANTHER" id="PTHR33360">
    <property type="entry name" value="TRANSPOSASE FOR INSERTION SEQUENCE ELEMENT IS200"/>
    <property type="match status" value="1"/>
</dbReference>
<dbReference type="SUPFAM" id="SSF143422">
    <property type="entry name" value="Transposase IS200-like"/>
    <property type="match status" value="1"/>
</dbReference>
<evidence type="ECO:0000259" key="1">
    <source>
        <dbReference type="SMART" id="SM01321"/>
    </source>
</evidence>
<dbReference type="GO" id="GO:0006313">
    <property type="term" value="P:DNA transposition"/>
    <property type="evidence" value="ECO:0007669"/>
    <property type="project" value="InterPro"/>
</dbReference>
<keyword evidence="3" id="KW-1185">Reference proteome</keyword>
<dbReference type="STRING" id="681398.PJIAN_4884"/>
<dbReference type="SMART" id="SM01321">
    <property type="entry name" value="Y1_Tnp"/>
    <property type="match status" value="1"/>
</dbReference>
<reference evidence="3" key="1">
    <citation type="submission" date="2016-04" db="EMBL/GenBank/DDBJ databases">
        <title>Draft genome sequence of Paludibacter jiangxiensis strain NM7.</title>
        <authorList>
            <person name="Qiu Y."/>
            <person name="Matsuura N."/>
            <person name="Ohashi A."/>
            <person name="Tourlousse M.D."/>
            <person name="Sekiguchi Y."/>
        </authorList>
    </citation>
    <scope>NUCLEOTIDE SEQUENCE [LARGE SCALE GENOMIC DNA]</scope>
    <source>
        <strain evidence="3">NM7</strain>
    </source>
</reference>
<accession>A0A161L9S8</accession>
<evidence type="ECO:0000313" key="3">
    <source>
        <dbReference type="Proteomes" id="UP000076586"/>
    </source>
</evidence>
<name>A0A161L9S8_9BACT</name>
<dbReference type="Gene3D" id="3.30.70.1290">
    <property type="entry name" value="Transposase IS200-like"/>
    <property type="match status" value="1"/>
</dbReference>
<feature type="domain" description="Transposase IS200-like" evidence="1">
    <location>
        <begin position="5"/>
        <end position="119"/>
    </location>
</feature>
<evidence type="ECO:0000313" key="2">
    <source>
        <dbReference type="EMBL" id="GAT64334.1"/>
    </source>
</evidence>
<gene>
    <name evidence="2" type="ORF">PJIAN_4884</name>
</gene>
<comment type="caution">
    <text evidence="2">The sequence shown here is derived from an EMBL/GenBank/DDBJ whole genome shotgun (WGS) entry which is preliminary data.</text>
</comment>
<organism evidence="2 3">
    <name type="scientific">Paludibacter jiangxiensis</name>
    <dbReference type="NCBI Taxonomy" id="681398"/>
    <lineage>
        <taxon>Bacteria</taxon>
        <taxon>Pseudomonadati</taxon>
        <taxon>Bacteroidota</taxon>
        <taxon>Bacteroidia</taxon>
        <taxon>Bacteroidales</taxon>
        <taxon>Paludibacteraceae</taxon>
        <taxon>Paludibacter</taxon>
    </lineage>
</organism>
<dbReference type="GO" id="GO:0004803">
    <property type="term" value="F:transposase activity"/>
    <property type="evidence" value="ECO:0007669"/>
    <property type="project" value="InterPro"/>
</dbReference>
<dbReference type="InterPro" id="IPR036515">
    <property type="entry name" value="Transposase_17_sf"/>
</dbReference>
<dbReference type="PANTHER" id="PTHR33360:SF2">
    <property type="entry name" value="TRANSPOSASE FOR INSERTION SEQUENCE ELEMENT IS200"/>
    <property type="match status" value="1"/>
</dbReference>
<dbReference type="GO" id="GO:0003677">
    <property type="term" value="F:DNA binding"/>
    <property type="evidence" value="ECO:0007669"/>
    <property type="project" value="InterPro"/>
</dbReference>
<dbReference type="OrthoDB" id="9797997at2"/>
<dbReference type="NCBIfam" id="NF033573">
    <property type="entry name" value="transpos_IS200"/>
    <property type="match status" value="1"/>
</dbReference>
<dbReference type="InterPro" id="IPR002686">
    <property type="entry name" value="Transposase_17"/>
</dbReference>
<dbReference type="AlphaFoldDB" id="A0A161L9S8"/>
<proteinExistence type="predicted"/>
<sequence>MANTYTQIYIHLVFAVKNRDALIHKEWQHILEQYITGIIQNRKHKLLAIGTMTDHIHILIGYNINETIPELVEQIKTSSNEWIRMNKLSKFKFEWQKGYGAFSHSRSQLSSVINYILSQEQHHTRRSFKEEYLEILNKNNIEFREDYLFDFHEIE</sequence>